<feature type="compositionally biased region" description="Low complexity" evidence="4">
    <location>
        <begin position="126"/>
        <end position="142"/>
    </location>
</feature>
<accession>Q3HS74</accession>
<evidence type="ECO:0000256" key="1">
    <source>
        <dbReference type="ARBA" id="ARBA00008192"/>
    </source>
</evidence>
<evidence type="ECO:0000256" key="2">
    <source>
        <dbReference type="ARBA" id="ARBA00022612"/>
    </source>
</evidence>
<dbReference type="GO" id="GO:0019073">
    <property type="term" value="P:viral DNA genome packaging"/>
    <property type="evidence" value="ECO:0007669"/>
    <property type="project" value="InterPro"/>
</dbReference>
<evidence type="ECO:0000313" key="5">
    <source>
        <dbReference type="EMBL" id="ABA46368.1"/>
    </source>
</evidence>
<dbReference type="InterPro" id="IPR021304">
    <property type="entry name" value="Adeno_L4-33K/L4-22K"/>
</dbReference>
<dbReference type="Pfam" id="PF11081">
    <property type="entry name" value="Adeno_L433K_22K"/>
    <property type="match status" value="1"/>
</dbReference>
<feature type="compositionally biased region" description="Basic residues" evidence="4">
    <location>
        <begin position="36"/>
        <end position="49"/>
    </location>
</feature>
<name>Q3HS74_ADEP3</name>
<keyword evidence="3" id="KW-0231">Viral genome packaging</keyword>
<dbReference type="EMBL" id="DQ198539">
    <property type="protein sequence ID" value="ABA46368.1"/>
    <property type="molecule type" value="mRNA"/>
</dbReference>
<comment type="similarity">
    <text evidence="1">Belongs to the adenoviridae splicing factor family.</text>
</comment>
<reference evidence="5" key="1">
    <citation type="submission" date="2005-09" db="EMBL/GenBank/DDBJ databases">
        <title>Charaterization of 33k protein of PAdV-3.</title>
        <authorList>
            <person name="Yang A."/>
            <person name="Tikoo S.K."/>
        </authorList>
    </citation>
    <scope>NUCLEOTIDE SEQUENCE</scope>
    <source>
        <strain evidence="5">6618</strain>
    </source>
</reference>
<feature type="compositionally biased region" description="Low complexity" evidence="4">
    <location>
        <begin position="99"/>
        <end position="112"/>
    </location>
</feature>
<feature type="compositionally biased region" description="Low complexity" evidence="4">
    <location>
        <begin position="19"/>
        <end position="28"/>
    </location>
</feature>
<sequence>MLCQRNPLPRCCSKKRLSAARPAAAPKAVCSVPSRNWRRRRNRSHRRGHPSPPTPTAAAARASASAGTPSSPARLVDGIRHPSTGVASQVGHLRPRPADAPGAATATTSSRPWSTAPETEPACAGTYSTTTTSTSLPRSSVTTNPLPVPAISRKAAAAAAAEPAHVSQLRAKIFPTLYAIFQQSRGGQDALKIRNRTLRSLTKSCLYHREEAKLERTLSDAEALFEKYCARQRQTRRYLRSGPCVRTHHEQTNPHPVHVVLSATIWACRRCLRRLLHPHELAQCRAFHDWPGQ</sequence>
<evidence type="ECO:0000256" key="3">
    <source>
        <dbReference type="ARBA" id="ARBA00023219"/>
    </source>
</evidence>
<feature type="compositionally biased region" description="Low complexity" evidence="4">
    <location>
        <begin position="56"/>
        <end position="73"/>
    </location>
</feature>
<organismHost>
    <name type="scientific">Sus scrofa</name>
    <name type="common">Pig</name>
    <dbReference type="NCBI Taxonomy" id="9823"/>
</organismHost>
<evidence type="ECO:0000256" key="4">
    <source>
        <dbReference type="SAM" id="MobiDB-lite"/>
    </source>
</evidence>
<proteinExistence type="evidence at transcript level"/>
<feature type="region of interest" description="Disordered" evidence="4">
    <location>
        <begin position="16"/>
        <end position="142"/>
    </location>
</feature>
<keyword evidence="2" id="KW-1188">Viral release from host cell</keyword>
<organism evidence="5">
    <name type="scientific">Porcine adenovirus A serotype 3</name>
    <name type="common">PAdV-3</name>
    <name type="synonym">Porcine adenovirus 3</name>
    <dbReference type="NCBI Taxonomy" id="35265"/>
    <lineage>
        <taxon>Viruses</taxon>
        <taxon>Varidnaviria</taxon>
        <taxon>Bamfordvirae</taxon>
        <taxon>Preplasmiviricota</taxon>
        <taxon>Polisuviricotina</taxon>
        <taxon>Pharingeaviricetes</taxon>
        <taxon>Rowavirales</taxon>
        <taxon>Adenoviridae</taxon>
        <taxon>Mastadenovirus</taxon>
        <taxon>Mastadenovirus porcustertium</taxon>
    </lineage>
</organism>
<protein>
    <submittedName>
        <fullName evidence="5">Uncharacterized protein</fullName>
    </submittedName>
</protein>